<dbReference type="Proteomes" id="UP000515146">
    <property type="component" value="Unplaced"/>
</dbReference>
<evidence type="ECO:0000313" key="2">
    <source>
        <dbReference type="Proteomes" id="UP000515146"/>
    </source>
</evidence>
<proteinExistence type="predicted"/>
<evidence type="ECO:0000256" key="1">
    <source>
        <dbReference type="SAM" id="MobiDB-lite"/>
    </source>
</evidence>
<dbReference type="OrthoDB" id="6479173at2759"/>
<evidence type="ECO:0000313" key="3">
    <source>
        <dbReference type="RefSeq" id="XP_027194267.1"/>
    </source>
</evidence>
<gene>
    <name evidence="3" type="primary">LOC113788985</name>
</gene>
<organism evidence="2 3">
    <name type="scientific">Dermatophagoides pteronyssinus</name>
    <name type="common">European house dust mite</name>
    <dbReference type="NCBI Taxonomy" id="6956"/>
    <lineage>
        <taxon>Eukaryota</taxon>
        <taxon>Metazoa</taxon>
        <taxon>Ecdysozoa</taxon>
        <taxon>Arthropoda</taxon>
        <taxon>Chelicerata</taxon>
        <taxon>Arachnida</taxon>
        <taxon>Acari</taxon>
        <taxon>Acariformes</taxon>
        <taxon>Sarcoptiformes</taxon>
        <taxon>Astigmata</taxon>
        <taxon>Psoroptidia</taxon>
        <taxon>Analgoidea</taxon>
        <taxon>Pyroglyphidae</taxon>
        <taxon>Dermatophagoidinae</taxon>
        <taxon>Dermatophagoides</taxon>
    </lineage>
</organism>
<dbReference type="RefSeq" id="XP_027194267.1">
    <property type="nucleotide sequence ID" value="XM_027338466.1"/>
</dbReference>
<dbReference type="AlphaFoldDB" id="A0A6P6XLH3"/>
<feature type="compositionally biased region" description="Basic and acidic residues" evidence="1">
    <location>
        <begin position="56"/>
        <end position="76"/>
    </location>
</feature>
<dbReference type="KEGG" id="dpte:113788985"/>
<feature type="compositionally biased region" description="Polar residues" evidence="1">
    <location>
        <begin position="79"/>
        <end position="101"/>
    </location>
</feature>
<feature type="region of interest" description="Disordered" evidence="1">
    <location>
        <begin position="56"/>
        <end position="101"/>
    </location>
</feature>
<dbReference type="InParanoid" id="A0A6P6XLH3"/>
<accession>A0A6P6XLH3</accession>
<keyword evidence="2" id="KW-1185">Reference proteome</keyword>
<sequence length="144" mass="16942">MINTNTNILEIDGNDEYNQFNIIKITKLIPEKAHLTFLLSRMSAIPFITFSTPDIHQKIREQQRQQRSGGRDDPPRGQKYSQSNRTPSCSQLKDSNDNMKSNIQSQFTGEMYNYNHKFMNSVWGLYNRYAPQAFQKNLECRRQM</sequence>
<protein>
    <submittedName>
        <fullName evidence="3">Uncharacterized protein LOC113788985</fullName>
    </submittedName>
</protein>
<reference evidence="3" key="1">
    <citation type="submission" date="2025-08" db="UniProtKB">
        <authorList>
            <consortium name="RefSeq"/>
        </authorList>
    </citation>
    <scope>IDENTIFICATION</scope>
    <source>
        <strain evidence="3">Airmid</strain>
    </source>
</reference>
<dbReference type="GeneID" id="113788985"/>
<name>A0A6P6XLH3_DERPT</name>